<dbReference type="CDD" id="cd03801">
    <property type="entry name" value="GT4_PimA-like"/>
    <property type="match status" value="1"/>
</dbReference>
<dbReference type="RefSeq" id="WP_171656601.1">
    <property type="nucleotide sequence ID" value="NZ_WHOD01000133.1"/>
</dbReference>
<dbReference type="Gene3D" id="3.40.50.2000">
    <property type="entry name" value="Glycogen Phosphorylase B"/>
    <property type="match status" value="1"/>
</dbReference>
<evidence type="ECO:0000313" key="2">
    <source>
        <dbReference type="Proteomes" id="UP000641588"/>
    </source>
</evidence>
<gene>
    <name evidence="1" type="ORF">GC093_34770</name>
</gene>
<dbReference type="PANTHER" id="PTHR46656">
    <property type="entry name" value="PUTATIVE-RELATED"/>
    <property type="match status" value="1"/>
</dbReference>
<keyword evidence="2" id="KW-1185">Reference proteome</keyword>
<sequence length="371" mass="41985">MQIVIRHVFYEATGYGNSARQIALAMDQAGADIKLESVGRRDEFLDPSMESLLQQMENKPYQEDRILLKVGTDLTEEDRRFYRKVVNCSMWETNKAPAPMANECHKFDAIILPNSFNRQAFWDAGVRIPLYIAPYGVDSNLYTSEGVKERFGEGDNTFLFLSVFGWSYRKGPDVLIKAFLEEFEADEPVALVVKTHGLDIQQKPDRDSYDSIVQSVSKSRLPKFNIVTRVMTPDETAAMYRGADCFVLSTRGEGVGLPVLESMSCGVPVIATGWSGLVDFLGPDSGYLLPYKLVPAGNVHYTNLYGEDQFWAEPDQGSLQNLMRRVYVRREEAKNKGRKAREMANHWNWNRTAHAFIDALEQVAGKPIARK</sequence>
<organism evidence="1 2">
    <name type="scientific">Paenibacillus foliorum</name>
    <dbReference type="NCBI Taxonomy" id="2654974"/>
    <lineage>
        <taxon>Bacteria</taxon>
        <taxon>Bacillati</taxon>
        <taxon>Bacillota</taxon>
        <taxon>Bacilli</taxon>
        <taxon>Bacillales</taxon>
        <taxon>Paenibacillaceae</taxon>
        <taxon>Paenibacillus</taxon>
    </lineage>
</organism>
<evidence type="ECO:0000313" key="1">
    <source>
        <dbReference type="EMBL" id="NOU98346.1"/>
    </source>
</evidence>
<comment type="caution">
    <text evidence="1">The sequence shown here is derived from an EMBL/GenBank/DDBJ whole genome shotgun (WGS) entry which is preliminary data.</text>
</comment>
<dbReference type="PANTHER" id="PTHR46656:SF3">
    <property type="entry name" value="PUTATIVE-RELATED"/>
    <property type="match status" value="1"/>
</dbReference>
<proteinExistence type="predicted"/>
<dbReference type="AlphaFoldDB" id="A0A972K403"/>
<dbReference type="Proteomes" id="UP000641588">
    <property type="component" value="Unassembled WGS sequence"/>
</dbReference>
<reference evidence="1" key="1">
    <citation type="submission" date="2019-10" db="EMBL/GenBank/DDBJ databases">
        <title>Description of Paenibacillus glebae sp. nov.</title>
        <authorList>
            <person name="Carlier A."/>
            <person name="Qi S."/>
        </authorList>
    </citation>
    <scope>NUCLEOTIDE SEQUENCE</scope>
    <source>
        <strain evidence="1">LMG 31456</strain>
    </source>
</reference>
<dbReference type="EMBL" id="WHOD01000133">
    <property type="protein sequence ID" value="NOU98346.1"/>
    <property type="molecule type" value="Genomic_DNA"/>
</dbReference>
<dbReference type="Pfam" id="PF13692">
    <property type="entry name" value="Glyco_trans_1_4"/>
    <property type="match status" value="1"/>
</dbReference>
<protein>
    <submittedName>
        <fullName evidence="1">Glycosyltransferase</fullName>
    </submittedName>
</protein>
<name>A0A972K403_9BACL</name>
<dbReference type="SUPFAM" id="SSF53756">
    <property type="entry name" value="UDP-Glycosyltransferase/glycogen phosphorylase"/>
    <property type="match status" value="1"/>
</dbReference>
<accession>A0A972K403</accession>